<dbReference type="InterPro" id="IPR015915">
    <property type="entry name" value="Kelch-typ_b-propeller"/>
</dbReference>
<organism evidence="1 2">
    <name type="scientific">Kipferlia bialata</name>
    <dbReference type="NCBI Taxonomy" id="797122"/>
    <lineage>
        <taxon>Eukaryota</taxon>
        <taxon>Metamonada</taxon>
        <taxon>Carpediemonas-like organisms</taxon>
        <taxon>Kipferlia</taxon>
    </lineage>
</organism>
<sequence>MTFTPYHVIDTHPKGAAVGHSVYYPCFSTPEADDTPLSLLHLDLRTDAWAVVGRGGTGPHPTCQSDTVTESRGPYIYVLGGFWKEDGKHVRQPNSWRYDTETDSWDELSPLSFAGTTPWCNFRCQTVWVGDTLHVFGTLGSPSHVSLSPSGAWKLHPDTPFAVGLAMQAGDWIYMFGLFGSCPLVRYHTGTGLYYRVSEDTVGSHLCHQFLLCQQTGPRSAMVTTAYTNEYDITVRLSHFLCVQHLRSTQTLSGICNLTHTSPMEAAVHVVGQILSSEEPQRLLIPVMLSLCSLGLSRVTHAVHTLLEGSTVSCASTLLDLLDILVSASDRHGIPSHEAEHGRPQASLSQTREVLCMYPQTHSLLAGVIESTLETVVSSLYCCRLYSMELYKLYQGLPNHQSYILSHLQRTVATIEEATGRYLVDARSYQHSSTPIQLLLVAAECPGSPLSDCVLRAFERYQLSAPWLVYMCAKAARMLLTSDPTTPLPHLLGSLTGGLHPLSVLNRVPAPSVPLSDVASVQHLGDDGREASLAHVPPPAIDPSSLLACLCKIAVGLESVTVDNIQTLCECLPGDDLRARYGGGLDLRGVNITALNLHHMLPLLHCCNTLSVTRVLLDHTCPKSIQTIVCQAARAPQGHRVAKSHPLRNLQRLPLLTSAPHLQLEYHERPHNLPSGDIWMSCPMTAAETLVLIDEHWYVCTRVSDCIATDSVLGLTVERLPGAPTIPEASATQRGYPHPYVKCTSDYSHVYILHCPHQSRTTLHVLDTGSREWSASFVPDIIDNKGYNTKIDLNRLPGYLVVTTEQHHTWAYDTEEKEWMRWPDHPWGRSDTRGSVLIGDTLHVFYSTRERDFHHCSLSLSGQWVTESPRHISGDGKVGAAPESTEVIVSEPTGFLSGYSPYSMGHTGQ</sequence>
<gene>
    <name evidence="1" type="ORF">KIPB_001161</name>
</gene>
<dbReference type="AlphaFoldDB" id="A0A391NJC5"/>
<name>A0A391NJC5_9EUKA</name>
<dbReference type="Proteomes" id="UP000265618">
    <property type="component" value="Unassembled WGS sequence"/>
</dbReference>
<reference evidence="1 2" key="1">
    <citation type="journal article" date="2018" name="PLoS ONE">
        <title>The draft genome of Kipferlia bialata reveals reductive genome evolution in fornicate parasites.</title>
        <authorList>
            <person name="Tanifuji G."/>
            <person name="Takabayashi S."/>
            <person name="Kume K."/>
            <person name="Takagi M."/>
            <person name="Nakayama T."/>
            <person name="Kamikawa R."/>
            <person name="Inagaki Y."/>
            <person name="Hashimoto T."/>
        </authorList>
    </citation>
    <scope>NUCLEOTIDE SEQUENCE [LARGE SCALE GENOMIC DNA]</scope>
    <source>
        <strain evidence="1">NY0173</strain>
    </source>
</reference>
<proteinExistence type="predicted"/>
<protein>
    <submittedName>
        <fullName evidence="1">Uncharacterized protein</fullName>
    </submittedName>
</protein>
<keyword evidence="2" id="KW-1185">Reference proteome</keyword>
<evidence type="ECO:0000313" key="1">
    <source>
        <dbReference type="EMBL" id="GCA62095.1"/>
    </source>
</evidence>
<dbReference type="SUPFAM" id="SSF117281">
    <property type="entry name" value="Kelch motif"/>
    <property type="match status" value="1"/>
</dbReference>
<comment type="caution">
    <text evidence="1">The sequence shown here is derived from an EMBL/GenBank/DDBJ whole genome shotgun (WGS) entry which is preliminary data.</text>
</comment>
<accession>A0A391NJC5</accession>
<dbReference type="Pfam" id="PF01344">
    <property type="entry name" value="Kelch_1"/>
    <property type="match status" value="1"/>
</dbReference>
<dbReference type="InterPro" id="IPR006652">
    <property type="entry name" value="Kelch_1"/>
</dbReference>
<dbReference type="EMBL" id="BDIP01000156">
    <property type="protein sequence ID" value="GCA62095.1"/>
    <property type="molecule type" value="Genomic_DNA"/>
</dbReference>
<dbReference type="Gene3D" id="2.120.10.80">
    <property type="entry name" value="Kelch-type beta propeller"/>
    <property type="match status" value="1"/>
</dbReference>
<evidence type="ECO:0000313" key="2">
    <source>
        <dbReference type="Proteomes" id="UP000265618"/>
    </source>
</evidence>